<reference evidence="2" key="1">
    <citation type="journal article" date="2019" name="bioRxiv">
        <title>The Genome of the Zebra Mussel, Dreissena polymorpha: A Resource for Invasive Species Research.</title>
        <authorList>
            <person name="McCartney M.A."/>
            <person name="Auch B."/>
            <person name="Kono T."/>
            <person name="Mallez S."/>
            <person name="Zhang Y."/>
            <person name="Obille A."/>
            <person name="Becker A."/>
            <person name="Abrahante J.E."/>
            <person name="Garbe J."/>
            <person name="Badalamenti J.P."/>
            <person name="Herman A."/>
            <person name="Mangelson H."/>
            <person name="Liachko I."/>
            <person name="Sullivan S."/>
            <person name="Sone E.D."/>
            <person name="Koren S."/>
            <person name="Silverstein K.A.T."/>
            <person name="Beckman K.B."/>
            <person name="Gohl D.M."/>
        </authorList>
    </citation>
    <scope>NUCLEOTIDE SEQUENCE</scope>
    <source>
        <strain evidence="2">Duluth1</strain>
        <tissue evidence="2">Whole animal</tissue>
    </source>
</reference>
<protein>
    <submittedName>
        <fullName evidence="2">Uncharacterized protein</fullName>
    </submittedName>
</protein>
<organism evidence="2 3">
    <name type="scientific">Dreissena polymorpha</name>
    <name type="common">Zebra mussel</name>
    <name type="synonym">Mytilus polymorpha</name>
    <dbReference type="NCBI Taxonomy" id="45954"/>
    <lineage>
        <taxon>Eukaryota</taxon>
        <taxon>Metazoa</taxon>
        <taxon>Spiralia</taxon>
        <taxon>Lophotrochozoa</taxon>
        <taxon>Mollusca</taxon>
        <taxon>Bivalvia</taxon>
        <taxon>Autobranchia</taxon>
        <taxon>Heteroconchia</taxon>
        <taxon>Euheterodonta</taxon>
        <taxon>Imparidentia</taxon>
        <taxon>Neoheterodontei</taxon>
        <taxon>Myida</taxon>
        <taxon>Dreissenoidea</taxon>
        <taxon>Dreissenidae</taxon>
        <taxon>Dreissena</taxon>
    </lineage>
</organism>
<reference evidence="2" key="2">
    <citation type="submission" date="2020-11" db="EMBL/GenBank/DDBJ databases">
        <authorList>
            <person name="McCartney M.A."/>
            <person name="Auch B."/>
            <person name="Kono T."/>
            <person name="Mallez S."/>
            <person name="Becker A."/>
            <person name="Gohl D.M."/>
            <person name="Silverstein K.A.T."/>
            <person name="Koren S."/>
            <person name="Bechman K.B."/>
            <person name="Herman A."/>
            <person name="Abrahante J.E."/>
            <person name="Garbe J."/>
        </authorList>
    </citation>
    <scope>NUCLEOTIDE SEQUENCE</scope>
    <source>
        <strain evidence="2">Duluth1</strain>
        <tissue evidence="2">Whole animal</tissue>
    </source>
</reference>
<proteinExistence type="predicted"/>
<gene>
    <name evidence="2" type="ORF">DPMN_148391</name>
</gene>
<evidence type="ECO:0000313" key="3">
    <source>
        <dbReference type="Proteomes" id="UP000828390"/>
    </source>
</evidence>
<dbReference type="AlphaFoldDB" id="A0A9D4J3Y3"/>
<dbReference type="Proteomes" id="UP000828390">
    <property type="component" value="Unassembled WGS sequence"/>
</dbReference>
<evidence type="ECO:0000313" key="2">
    <source>
        <dbReference type="EMBL" id="KAH3794853.1"/>
    </source>
</evidence>
<accession>A0A9D4J3Y3</accession>
<sequence length="184" mass="20945">MSKQQVKPSQQFRCKSYTDTGSSAEYPDQLVKNAKQYVTIPFWWNRQNMNPESFVSLHKLEDTHDRAFELFIESHKDTGLVSNTNAAIQSGKKQFEKRKLALAEGIFLIDANAKKQCSGKPLTLNQQRILKNDQLHVDSISREINPQLMNDEPQSMTGASSGDMIPQSMHHGRDIFNPIKIIIV</sequence>
<dbReference type="EMBL" id="JAIWYP010000007">
    <property type="protein sequence ID" value="KAH3794853.1"/>
    <property type="molecule type" value="Genomic_DNA"/>
</dbReference>
<feature type="region of interest" description="Disordered" evidence="1">
    <location>
        <begin position="1"/>
        <end position="23"/>
    </location>
</feature>
<keyword evidence="3" id="KW-1185">Reference proteome</keyword>
<comment type="caution">
    <text evidence="2">The sequence shown here is derived from an EMBL/GenBank/DDBJ whole genome shotgun (WGS) entry which is preliminary data.</text>
</comment>
<name>A0A9D4J3Y3_DREPO</name>
<evidence type="ECO:0000256" key="1">
    <source>
        <dbReference type="SAM" id="MobiDB-lite"/>
    </source>
</evidence>